<protein>
    <submittedName>
        <fullName evidence="1">Uncharacterized protein</fullName>
    </submittedName>
</protein>
<dbReference type="InParanoid" id="A0A067MR03"/>
<dbReference type="OrthoDB" id="2422225at2759"/>
<dbReference type="EMBL" id="KL198040">
    <property type="protein sequence ID" value="KDQ14016.1"/>
    <property type="molecule type" value="Genomic_DNA"/>
</dbReference>
<gene>
    <name evidence="1" type="ORF">BOTBODRAFT_33132</name>
</gene>
<evidence type="ECO:0000313" key="2">
    <source>
        <dbReference type="Proteomes" id="UP000027195"/>
    </source>
</evidence>
<proteinExistence type="predicted"/>
<organism evidence="1 2">
    <name type="scientific">Botryobasidium botryosum (strain FD-172 SS1)</name>
    <dbReference type="NCBI Taxonomy" id="930990"/>
    <lineage>
        <taxon>Eukaryota</taxon>
        <taxon>Fungi</taxon>
        <taxon>Dikarya</taxon>
        <taxon>Basidiomycota</taxon>
        <taxon>Agaricomycotina</taxon>
        <taxon>Agaricomycetes</taxon>
        <taxon>Cantharellales</taxon>
        <taxon>Botryobasidiaceae</taxon>
        <taxon>Botryobasidium</taxon>
    </lineage>
</organism>
<sequence>MPKSASIRWFTPQVNTLYAKPLRSRPEVPLNTRALVCTPAQRERITDLYANDRQYLQEFSLDPPSQAEAVEILLANDIDLNYRWSRGIGWSTRFSCSWGKEEKRRTRVLLQCCSGYDTAAGQEKHHPHPHKPWTRRASYDFTGCLAHVEVIHQGPEKHILRVEGYLEHNQGCLDFRTKRLPEVPLHPQVVKTALQQLFKGDNWRLLQTTNCDLMEAKAYPEMRTSEPLQGNFRYILLPSDAPSIYRQLNGSESPSPFPVTSFRNHDFRGAITPPDDSELSQYDISDFALVSSPSSASSLHVHDAHKIRGTSDVLCETSPPPLPIAFIDNPNTYHIQPQHAPFTPPLADFPLPHSSVSGHISSAARAIMSELRGLTSLLITYPIQMTPELRELADVVEKAQLSLSQLQDPTGNPTQHYYHA</sequence>
<keyword evidence="2" id="KW-1185">Reference proteome</keyword>
<reference evidence="2" key="1">
    <citation type="journal article" date="2014" name="Proc. Natl. Acad. Sci. U.S.A.">
        <title>Extensive sampling of basidiomycete genomes demonstrates inadequacy of the white-rot/brown-rot paradigm for wood decay fungi.</title>
        <authorList>
            <person name="Riley R."/>
            <person name="Salamov A.A."/>
            <person name="Brown D.W."/>
            <person name="Nagy L.G."/>
            <person name="Floudas D."/>
            <person name="Held B.W."/>
            <person name="Levasseur A."/>
            <person name="Lombard V."/>
            <person name="Morin E."/>
            <person name="Otillar R."/>
            <person name="Lindquist E.A."/>
            <person name="Sun H."/>
            <person name="LaButti K.M."/>
            <person name="Schmutz J."/>
            <person name="Jabbour D."/>
            <person name="Luo H."/>
            <person name="Baker S.E."/>
            <person name="Pisabarro A.G."/>
            <person name="Walton J.D."/>
            <person name="Blanchette R.A."/>
            <person name="Henrissat B."/>
            <person name="Martin F."/>
            <person name="Cullen D."/>
            <person name="Hibbett D.S."/>
            <person name="Grigoriev I.V."/>
        </authorList>
    </citation>
    <scope>NUCLEOTIDE SEQUENCE [LARGE SCALE GENOMIC DNA]</scope>
    <source>
        <strain evidence="2">FD-172 SS1</strain>
    </source>
</reference>
<dbReference type="HOGENOM" id="CLU_653782_0_0_1"/>
<dbReference type="STRING" id="930990.A0A067MR03"/>
<dbReference type="AlphaFoldDB" id="A0A067MR03"/>
<evidence type="ECO:0000313" key="1">
    <source>
        <dbReference type="EMBL" id="KDQ14016.1"/>
    </source>
</evidence>
<name>A0A067MR03_BOTB1</name>
<dbReference type="Proteomes" id="UP000027195">
    <property type="component" value="Unassembled WGS sequence"/>
</dbReference>
<accession>A0A067MR03</accession>